<proteinExistence type="predicted"/>
<dbReference type="Proteomes" id="UP000184267">
    <property type="component" value="Unassembled WGS sequence"/>
</dbReference>
<feature type="compositionally biased region" description="Polar residues" evidence="1">
    <location>
        <begin position="19"/>
        <end position="30"/>
    </location>
</feature>
<evidence type="ECO:0000313" key="2">
    <source>
        <dbReference type="EMBL" id="OJT11089.1"/>
    </source>
</evidence>
<evidence type="ECO:0008006" key="4">
    <source>
        <dbReference type="Google" id="ProtNLM"/>
    </source>
</evidence>
<comment type="caution">
    <text evidence="2">The sequence shown here is derived from an EMBL/GenBank/DDBJ whole genome shotgun (WGS) entry which is preliminary data.</text>
</comment>
<dbReference type="OrthoDB" id="3036049at2759"/>
<dbReference type="OMA" id="VAYECED"/>
<reference evidence="2 3" key="1">
    <citation type="submission" date="2016-10" db="EMBL/GenBank/DDBJ databases">
        <title>Genome sequence of the basidiomycete white-rot fungus Trametes pubescens.</title>
        <authorList>
            <person name="Makela M.R."/>
            <person name="Granchi Z."/>
            <person name="Peng M."/>
            <person name="De Vries R.P."/>
            <person name="Grigoriev I."/>
            <person name="Riley R."/>
            <person name="Hilden K."/>
        </authorList>
    </citation>
    <scope>NUCLEOTIDE SEQUENCE [LARGE SCALE GENOMIC DNA]</scope>
    <source>
        <strain evidence="2 3">FBCC735</strain>
    </source>
</reference>
<keyword evidence="3" id="KW-1185">Reference proteome</keyword>
<organism evidence="2 3">
    <name type="scientific">Trametes pubescens</name>
    <name type="common">White-rot fungus</name>
    <dbReference type="NCBI Taxonomy" id="154538"/>
    <lineage>
        <taxon>Eukaryota</taxon>
        <taxon>Fungi</taxon>
        <taxon>Dikarya</taxon>
        <taxon>Basidiomycota</taxon>
        <taxon>Agaricomycotina</taxon>
        <taxon>Agaricomycetes</taxon>
        <taxon>Polyporales</taxon>
        <taxon>Polyporaceae</taxon>
        <taxon>Trametes</taxon>
    </lineage>
</organism>
<protein>
    <recommendedName>
        <fullName evidence="4">BTB domain-containing protein</fullName>
    </recommendedName>
</protein>
<accession>A0A1M2VU01</accession>
<sequence>MASSKRRRKDSSTRENTEFESTAKGTSSGNRDGEFWFEDGNVVLIARNCEFRIFKGILAHHSPVFHDIVGPFTQKARPSIHAISAIIRLGHKYQMQHMVAQAVRYLKRWFTSDFAVWSAGKLHLPDAPLKRVHAIGVVNLARLVDEPSLLPTALLACCLLDAQIVQGFAREDGARERLALDDVGRCFAARTRLAEEALVLTLRIFSPEVSDGCADPQMCEMLLGQTLASVAHEQRDFARADVFTSWVDRAADAGPLSCVDLMFQCCNSCQEMVKERDLEERLRVWKALPEIMGVRVDGWAASSP</sequence>
<evidence type="ECO:0000256" key="1">
    <source>
        <dbReference type="SAM" id="MobiDB-lite"/>
    </source>
</evidence>
<gene>
    <name evidence="2" type="ORF">TRAPUB_12373</name>
</gene>
<feature type="region of interest" description="Disordered" evidence="1">
    <location>
        <begin position="1"/>
        <end position="30"/>
    </location>
</feature>
<evidence type="ECO:0000313" key="3">
    <source>
        <dbReference type="Proteomes" id="UP000184267"/>
    </source>
</evidence>
<name>A0A1M2VU01_TRAPU</name>
<dbReference type="AlphaFoldDB" id="A0A1M2VU01"/>
<dbReference type="EMBL" id="MNAD01000687">
    <property type="protein sequence ID" value="OJT11089.1"/>
    <property type="molecule type" value="Genomic_DNA"/>
</dbReference>